<evidence type="ECO:0000259" key="2">
    <source>
        <dbReference type="PROSITE" id="PS50206"/>
    </source>
</evidence>
<proteinExistence type="predicted"/>
<dbReference type="Gene3D" id="3.40.250.10">
    <property type="entry name" value="Rhodanese-like domain"/>
    <property type="match status" value="1"/>
</dbReference>
<feature type="signal peptide" evidence="1">
    <location>
        <begin position="1"/>
        <end position="25"/>
    </location>
</feature>
<feature type="domain" description="Rhodanese" evidence="2">
    <location>
        <begin position="126"/>
        <end position="187"/>
    </location>
</feature>
<dbReference type="InterPro" id="IPR036873">
    <property type="entry name" value="Rhodanese-like_dom_sf"/>
</dbReference>
<accession>A0ABT8DSM0</accession>
<organism evidence="3 4">
    <name type="scientific">Roseateles violae</name>
    <dbReference type="NCBI Taxonomy" id="3058042"/>
    <lineage>
        <taxon>Bacteria</taxon>
        <taxon>Pseudomonadati</taxon>
        <taxon>Pseudomonadota</taxon>
        <taxon>Betaproteobacteria</taxon>
        <taxon>Burkholderiales</taxon>
        <taxon>Sphaerotilaceae</taxon>
        <taxon>Roseateles</taxon>
    </lineage>
</organism>
<name>A0ABT8DSM0_9BURK</name>
<sequence length="371" mass="41026">MKKKQALPLLALTLAAWLLPSAAQAKIPVFEKELYSCQKAHGTAPKLPVASAYPGGFTGKLSQLTPAEVPGAITVNPKAAACLVDAMGEELIVLAPMELHRGIDNAYLDPASGLGELKGERLASSRQFFEDITAGRKSRPILVYCHHTSCMMSYNAVLNLRALGYENLLWMREGQDGWIQAGLPVGYSRDEDSNFYLPKVTMPQNPRKSDSDFPQPFGRERDREAEQAALVKLGLGDLCDLLRRGPKKEGDPFPYELALYRAAGIDLETDTPPVVRRKIGELFEKNVSVLLCYGSPLLQMAALAGNMQLLSQALTEWRLPIRFFNRPDPQDNRTVLDVLAQRYKEAEGENRKTVFAQGYALVKRYGGKTSD</sequence>
<protein>
    <submittedName>
        <fullName evidence="3">Rhodanese-like domain-containing protein</fullName>
    </submittedName>
</protein>
<dbReference type="InterPro" id="IPR001763">
    <property type="entry name" value="Rhodanese-like_dom"/>
</dbReference>
<dbReference type="SUPFAM" id="SSF52821">
    <property type="entry name" value="Rhodanese/Cell cycle control phosphatase"/>
    <property type="match status" value="1"/>
</dbReference>
<dbReference type="CDD" id="cd00158">
    <property type="entry name" value="RHOD"/>
    <property type="match status" value="1"/>
</dbReference>
<comment type="caution">
    <text evidence="3">The sequence shown here is derived from an EMBL/GenBank/DDBJ whole genome shotgun (WGS) entry which is preliminary data.</text>
</comment>
<feature type="chain" id="PRO_5046509306" evidence="1">
    <location>
        <begin position="26"/>
        <end position="371"/>
    </location>
</feature>
<dbReference type="Proteomes" id="UP001228044">
    <property type="component" value="Unassembled WGS sequence"/>
</dbReference>
<dbReference type="PROSITE" id="PS50206">
    <property type="entry name" value="RHODANESE_3"/>
    <property type="match status" value="1"/>
</dbReference>
<reference evidence="3 4" key="1">
    <citation type="submission" date="2023-06" db="EMBL/GenBank/DDBJ databases">
        <title>Pelomonas sp. PFR6 16S ribosomal RNA gene Genome sequencing and assembly.</title>
        <authorList>
            <person name="Woo H."/>
        </authorList>
    </citation>
    <scope>NUCLEOTIDE SEQUENCE [LARGE SCALE GENOMIC DNA]</scope>
    <source>
        <strain evidence="3 4">PFR6</strain>
    </source>
</reference>
<keyword evidence="1" id="KW-0732">Signal</keyword>
<evidence type="ECO:0000313" key="3">
    <source>
        <dbReference type="EMBL" id="MDN3921325.1"/>
    </source>
</evidence>
<evidence type="ECO:0000313" key="4">
    <source>
        <dbReference type="Proteomes" id="UP001228044"/>
    </source>
</evidence>
<dbReference type="RefSeq" id="WP_290359624.1">
    <property type="nucleotide sequence ID" value="NZ_JAUHHC010000003.1"/>
</dbReference>
<gene>
    <name evidence="3" type="ORF">QWJ38_13610</name>
</gene>
<evidence type="ECO:0000256" key="1">
    <source>
        <dbReference type="SAM" id="SignalP"/>
    </source>
</evidence>
<keyword evidence="4" id="KW-1185">Reference proteome</keyword>
<dbReference type="EMBL" id="JAUHHC010000003">
    <property type="protein sequence ID" value="MDN3921325.1"/>
    <property type="molecule type" value="Genomic_DNA"/>
</dbReference>